<dbReference type="Pfam" id="PF14305">
    <property type="entry name" value="ATPgrasp_TupA"/>
    <property type="match status" value="1"/>
</dbReference>
<proteinExistence type="predicted"/>
<dbReference type="EMBL" id="JAABLQ010000001">
    <property type="protein sequence ID" value="NBN77605.1"/>
    <property type="molecule type" value="Genomic_DNA"/>
</dbReference>
<dbReference type="InterPro" id="IPR029465">
    <property type="entry name" value="ATPgrasp_TupA"/>
</dbReference>
<keyword evidence="2" id="KW-1185">Reference proteome</keyword>
<evidence type="ECO:0000313" key="2">
    <source>
        <dbReference type="Proteomes" id="UP000586722"/>
    </source>
</evidence>
<organism evidence="1 2">
    <name type="scientific">Pannonibacter tanglangensis</name>
    <dbReference type="NCBI Taxonomy" id="2750084"/>
    <lineage>
        <taxon>Bacteria</taxon>
        <taxon>Pseudomonadati</taxon>
        <taxon>Pseudomonadota</taxon>
        <taxon>Alphaproteobacteria</taxon>
        <taxon>Hyphomicrobiales</taxon>
        <taxon>Stappiaceae</taxon>
        <taxon>Pannonibacter</taxon>
    </lineage>
</organism>
<reference evidence="2" key="1">
    <citation type="submission" date="2020-01" db="EMBL/GenBank/DDBJ databases">
        <authorList>
            <person name="Fang Y."/>
            <person name="Sun R."/>
            <person name="Nie L."/>
            <person name="He J."/>
            <person name="Hao L."/>
            <person name="Wang L."/>
            <person name="Su S."/>
            <person name="Lv E."/>
            <person name="Zhang Z."/>
            <person name="Xie R."/>
            <person name="Liu H."/>
        </authorList>
    </citation>
    <scope>NUCLEOTIDE SEQUENCE [LARGE SCALE GENOMIC DNA]</scope>
    <source>
        <strain evidence="2">XCT-53</strain>
    </source>
</reference>
<sequence length="310" mass="35747">MAETEKESFIRAGERQNPVLLRARRLFWRLISPLPDRPYLQLKFLSIKGEWPDLDHPRTFCEKLQHRKLHDRNPLYIRLVDKLAVKSFIAERIGERHAVPTLWSGTRLADIDWRMIPLPAVLKPNHASGLGTFLHGPADVAAVQRDDPLPRWLAIDHARYNREWAYAGVPRQAMIEPLLTRPDGGVPWDYRCFVFHGRVALIGVDVREANQGYCANFDRQWSRLGFHDPDYYPPYPGSVPPPPRLDEMLRLAETVAEGLDFVRVDFYDTGDRLYIGELTLYPGGGFEAFEPKTFDRWLGDHWRIGTSPAA</sequence>
<comment type="caution">
    <text evidence="1">The sequence shown here is derived from an EMBL/GenBank/DDBJ whole genome shotgun (WGS) entry which is preliminary data.</text>
</comment>
<gene>
    <name evidence="1" type="ORF">GWI72_04910</name>
</gene>
<dbReference type="RefSeq" id="WP_161675916.1">
    <property type="nucleotide sequence ID" value="NZ_JAABLP010000002.1"/>
</dbReference>
<dbReference type="AlphaFoldDB" id="A0A7X5F2H2"/>
<accession>A0A7X5F2H2</accession>
<dbReference type="Proteomes" id="UP000586722">
    <property type="component" value="Unassembled WGS sequence"/>
</dbReference>
<dbReference type="SUPFAM" id="SSF56059">
    <property type="entry name" value="Glutathione synthetase ATP-binding domain-like"/>
    <property type="match status" value="1"/>
</dbReference>
<evidence type="ECO:0000313" key="1">
    <source>
        <dbReference type="EMBL" id="NBN77605.1"/>
    </source>
</evidence>
<protein>
    <submittedName>
        <fullName evidence="1">Polysaccharide biosynthesis protein</fullName>
    </submittedName>
</protein>
<name>A0A7X5F2H2_9HYPH</name>